<dbReference type="EMBL" id="LAZR01059356">
    <property type="protein sequence ID" value="KKK67961.1"/>
    <property type="molecule type" value="Genomic_DNA"/>
</dbReference>
<proteinExistence type="predicted"/>
<protein>
    <submittedName>
        <fullName evidence="1">Uncharacterized protein</fullName>
    </submittedName>
</protein>
<name>A0A0F9A724_9ZZZZ</name>
<reference evidence="1" key="1">
    <citation type="journal article" date="2015" name="Nature">
        <title>Complex archaea that bridge the gap between prokaryotes and eukaryotes.</title>
        <authorList>
            <person name="Spang A."/>
            <person name="Saw J.H."/>
            <person name="Jorgensen S.L."/>
            <person name="Zaremba-Niedzwiedzka K."/>
            <person name="Martijn J."/>
            <person name="Lind A.E."/>
            <person name="van Eijk R."/>
            <person name="Schleper C."/>
            <person name="Guy L."/>
            <person name="Ettema T.J."/>
        </authorList>
    </citation>
    <scope>NUCLEOTIDE SEQUENCE</scope>
</reference>
<comment type="caution">
    <text evidence="1">The sequence shown here is derived from an EMBL/GenBank/DDBJ whole genome shotgun (WGS) entry which is preliminary data.</text>
</comment>
<organism evidence="1">
    <name type="scientific">marine sediment metagenome</name>
    <dbReference type="NCBI Taxonomy" id="412755"/>
    <lineage>
        <taxon>unclassified sequences</taxon>
        <taxon>metagenomes</taxon>
        <taxon>ecological metagenomes</taxon>
    </lineage>
</organism>
<gene>
    <name evidence="1" type="ORF">LCGC14_2948810</name>
</gene>
<evidence type="ECO:0000313" key="1">
    <source>
        <dbReference type="EMBL" id="KKK67961.1"/>
    </source>
</evidence>
<sequence length="90" mass="10113">SVLGLSVIVLDKLVAQDNPDIITIIVRQITEAMSLKIAKLQATSSRVLFVDPLQFKYVRGRFDSNGKRLEDPGEYNTTEVFVTAKIKEME</sequence>
<feature type="non-terminal residue" evidence="1">
    <location>
        <position position="1"/>
    </location>
</feature>
<dbReference type="AlphaFoldDB" id="A0A0F9A724"/>
<accession>A0A0F9A724</accession>